<dbReference type="VEuPathDB" id="VectorBase:LLONM1_004479"/>
<keyword evidence="8" id="KW-1185">Reference proteome</keyword>
<dbReference type="RefSeq" id="XP_055691083.1">
    <property type="nucleotide sequence ID" value="XM_055835108.1"/>
</dbReference>
<name>A0A1B0CRT1_LUTLO</name>
<evidence type="ECO:0000256" key="2">
    <source>
        <dbReference type="ARBA" id="ARBA00010701"/>
    </source>
</evidence>
<dbReference type="EnsemblMetazoa" id="LLOJ007579-RA">
    <property type="protein sequence ID" value="LLOJ007579-PA"/>
    <property type="gene ID" value="LLOJ007579"/>
</dbReference>
<dbReference type="GO" id="GO:0017171">
    <property type="term" value="F:serine hydrolase activity"/>
    <property type="evidence" value="ECO:0007669"/>
    <property type="project" value="TreeGrafter"/>
</dbReference>
<evidence type="ECO:0000256" key="3">
    <source>
        <dbReference type="ARBA" id="ARBA00022525"/>
    </source>
</evidence>
<keyword evidence="5" id="KW-0732">Signal</keyword>
<dbReference type="EMBL" id="AJWK01025252">
    <property type="status" value="NOT_ANNOTATED_CDS"/>
    <property type="molecule type" value="Genomic_DNA"/>
</dbReference>
<evidence type="ECO:0000259" key="6">
    <source>
        <dbReference type="Pfam" id="PF00151"/>
    </source>
</evidence>
<evidence type="ECO:0000313" key="7">
    <source>
        <dbReference type="EnsemblMetazoa" id="LLOJ007579-PA"/>
    </source>
</evidence>
<dbReference type="GO" id="GO:0005615">
    <property type="term" value="C:extracellular space"/>
    <property type="evidence" value="ECO:0007669"/>
    <property type="project" value="TreeGrafter"/>
</dbReference>
<comment type="subcellular location">
    <subcellularLocation>
        <location evidence="1">Secreted</location>
    </subcellularLocation>
</comment>
<evidence type="ECO:0000256" key="5">
    <source>
        <dbReference type="SAM" id="SignalP"/>
    </source>
</evidence>
<dbReference type="InterPro" id="IPR013818">
    <property type="entry name" value="Lipase"/>
</dbReference>
<evidence type="ECO:0000256" key="4">
    <source>
        <dbReference type="RuleBase" id="RU004262"/>
    </source>
</evidence>
<reference evidence="7" key="1">
    <citation type="submission" date="2020-05" db="UniProtKB">
        <authorList>
            <consortium name="EnsemblMetazoa"/>
        </authorList>
    </citation>
    <scope>IDENTIFICATION</scope>
    <source>
        <strain evidence="7">Jacobina</strain>
    </source>
</reference>
<dbReference type="VEuPathDB" id="VectorBase:LLOJ007579"/>
<dbReference type="PANTHER" id="PTHR11610:SF104">
    <property type="entry name" value="AGAP010328-PA"/>
    <property type="match status" value="1"/>
</dbReference>
<dbReference type="AlphaFoldDB" id="A0A1B0CRT1"/>
<dbReference type="SUPFAM" id="SSF53474">
    <property type="entry name" value="alpha/beta-Hydrolases"/>
    <property type="match status" value="1"/>
</dbReference>
<feature type="chain" id="PRO_5008406071" description="Lipase domain-containing protein" evidence="5">
    <location>
        <begin position="18"/>
        <end position="288"/>
    </location>
</feature>
<dbReference type="PANTHER" id="PTHR11610">
    <property type="entry name" value="LIPASE"/>
    <property type="match status" value="1"/>
</dbReference>
<dbReference type="Proteomes" id="UP000092461">
    <property type="component" value="Unassembled WGS sequence"/>
</dbReference>
<dbReference type="KEGG" id="lll:129794311"/>
<protein>
    <recommendedName>
        <fullName evidence="6">Lipase domain-containing protein</fullName>
    </recommendedName>
</protein>
<dbReference type="GO" id="GO:0016042">
    <property type="term" value="P:lipid catabolic process"/>
    <property type="evidence" value="ECO:0007669"/>
    <property type="project" value="TreeGrafter"/>
</dbReference>
<keyword evidence="3" id="KW-0964">Secreted</keyword>
<proteinExistence type="inferred from homology"/>
<feature type="signal peptide" evidence="5">
    <location>
        <begin position="1"/>
        <end position="17"/>
    </location>
</feature>
<dbReference type="GeneID" id="129794311"/>
<dbReference type="GO" id="GO:0016298">
    <property type="term" value="F:lipase activity"/>
    <property type="evidence" value="ECO:0007669"/>
    <property type="project" value="InterPro"/>
</dbReference>
<accession>A0A1B0CRT1</accession>
<dbReference type="Gene3D" id="3.40.50.1820">
    <property type="entry name" value="alpha/beta hydrolase"/>
    <property type="match status" value="1"/>
</dbReference>
<sequence>MKNFWLLLSFFFTTAFGQNFSEEIHFIVFQENRPVNTSEFETKNPVDLGLCNPGDELAVIVHGWLESCSHEWLLDLVSNLTEVRGGCIVCMDYSRFSKNPDYFALVRQFPQILNVLYEQLNDYRRAGLDPSDTYMFGFSYGAHLCLQSAALLGERVVKEIDVCDPAGPGFPNMPDPLVSAENVQCIHTSNDKGTHKRNCHQNWNMGHCGWSQIAAGPYPKGSHGLCPYFYNSAFRNFFVAVSRPAACPATPRDCQEHPENFQMGYMERRKQKAFGTLYAASTRNYPYN</sequence>
<dbReference type="Pfam" id="PF00151">
    <property type="entry name" value="Lipase"/>
    <property type="match status" value="1"/>
</dbReference>
<evidence type="ECO:0000256" key="1">
    <source>
        <dbReference type="ARBA" id="ARBA00004613"/>
    </source>
</evidence>
<organism evidence="7 8">
    <name type="scientific">Lutzomyia longipalpis</name>
    <name type="common">Sand fly</name>
    <dbReference type="NCBI Taxonomy" id="7200"/>
    <lineage>
        <taxon>Eukaryota</taxon>
        <taxon>Metazoa</taxon>
        <taxon>Ecdysozoa</taxon>
        <taxon>Arthropoda</taxon>
        <taxon>Hexapoda</taxon>
        <taxon>Insecta</taxon>
        <taxon>Pterygota</taxon>
        <taxon>Neoptera</taxon>
        <taxon>Endopterygota</taxon>
        <taxon>Diptera</taxon>
        <taxon>Nematocera</taxon>
        <taxon>Psychodoidea</taxon>
        <taxon>Psychodidae</taxon>
        <taxon>Lutzomyia</taxon>
        <taxon>Lutzomyia</taxon>
    </lineage>
</organism>
<evidence type="ECO:0000313" key="8">
    <source>
        <dbReference type="Proteomes" id="UP000092461"/>
    </source>
</evidence>
<dbReference type="InterPro" id="IPR029058">
    <property type="entry name" value="AB_hydrolase_fold"/>
</dbReference>
<dbReference type="InterPro" id="IPR000734">
    <property type="entry name" value="TAG_lipase"/>
</dbReference>
<comment type="similarity">
    <text evidence="2 4">Belongs to the AB hydrolase superfamily. Lipase family.</text>
</comment>
<dbReference type="OrthoDB" id="7907111at2759"/>
<feature type="domain" description="Lipase" evidence="6">
    <location>
        <begin position="22"/>
        <end position="196"/>
    </location>
</feature>